<feature type="transmembrane region" description="Helical" evidence="2">
    <location>
        <begin position="285"/>
        <end position="306"/>
    </location>
</feature>
<feature type="compositionally biased region" description="Polar residues" evidence="1">
    <location>
        <begin position="206"/>
        <end position="218"/>
    </location>
</feature>
<feature type="transmembrane region" description="Helical" evidence="2">
    <location>
        <begin position="354"/>
        <end position="372"/>
    </location>
</feature>
<dbReference type="AlphaFoldDB" id="A0A938X6J6"/>
<dbReference type="Gene3D" id="3.40.1110.10">
    <property type="entry name" value="Calcium-transporting ATPase, cytoplasmic domain N"/>
    <property type="match status" value="1"/>
</dbReference>
<evidence type="ECO:0000256" key="2">
    <source>
        <dbReference type="SAM" id="Phobius"/>
    </source>
</evidence>
<feature type="transmembrane region" description="Helical" evidence="2">
    <location>
        <begin position="321"/>
        <end position="342"/>
    </location>
</feature>
<gene>
    <name evidence="3" type="ORF">H6A12_02615</name>
</gene>
<feature type="transmembrane region" description="Helical" evidence="2">
    <location>
        <begin position="378"/>
        <end position="401"/>
    </location>
</feature>
<name>A0A938X6J6_9FIRM</name>
<keyword evidence="2" id="KW-1133">Transmembrane helix</keyword>
<dbReference type="RefSeq" id="WP_204444489.1">
    <property type="nucleotide sequence ID" value="NZ_JACJKY010000003.1"/>
</dbReference>
<evidence type="ECO:0000313" key="4">
    <source>
        <dbReference type="Proteomes" id="UP000774750"/>
    </source>
</evidence>
<proteinExistence type="predicted"/>
<evidence type="ECO:0000256" key="1">
    <source>
        <dbReference type="SAM" id="MobiDB-lite"/>
    </source>
</evidence>
<dbReference type="EMBL" id="JACJKY010000003">
    <property type="protein sequence ID" value="MBM6920055.1"/>
    <property type="molecule type" value="Genomic_DNA"/>
</dbReference>
<feature type="transmembrane region" description="Helical" evidence="2">
    <location>
        <begin position="500"/>
        <end position="521"/>
    </location>
</feature>
<feature type="region of interest" description="Disordered" evidence="1">
    <location>
        <begin position="173"/>
        <end position="218"/>
    </location>
</feature>
<dbReference type="InterPro" id="IPR023299">
    <property type="entry name" value="ATPase_P-typ_cyto_dom_N"/>
</dbReference>
<sequence>MANKMSVDDILEELNQGEHMKVDRQGTSTVDMDKIDELIREILTKSKEEELKKDSREFTDEEKAEIEREVRVQTNSLTRRFAAIQTEQKKGHTAAIRVQISGEVDNTPAPTLGMGVEAFKEMHKARMQRVDAFVLEPKKPPEIQKEAPTVDSPLSFAQAEADEADLSTKAEPLQKEIAPEPEAVSAEEVQTKEMVSEPETPVTPANEDSNPKEQPTAQESSILLNAAIENTAAETIVETPHQEKARTLKTSTEEYELTEEDEYVFPSQQPQVAAMMRKWRRRAQVSCVMSGICAFLGILLACVQMGKESIYLFGVVEIPSLYYAVSNLALLVLCLIANFPMFDAIGRGSKKDGFALMTLLFTAACGVFFTFAPQQIVSGYAVMYAPVMSLSLFAGACARVWQAKRQEKSFLFMTEENSERYGVSIAQENAVSRELARGLSVEKEAVLASNVKADFFDGFLTRQQKGTPIDATYGRFALGAFFLGICCAGGYYAITSNLYGALTVFSAVEALAAGVVAPVICEMSLHGSKALLEEYGVSIPDWESVMDAADVNAAMMHATDLFPEGAVELHGIKTFQGTRIDTAIVDAASVVCKANSVLRNTFLYIINGREELLKPVDSIQYEDLMGLSAWVDQKRILIGNRDLMIHHSVAVPKREYENQYREQGQEVIYLAREGELYAAFIVEFVATESVRTMLSILQRQKIGVVVSSVDAAIDADLLMRVFGLSSEEIKVIPARLHEPFEAKMQPRERMSITLLNSGDMESFAVSLAACKLLTRCVRFGKRLYLIGTILLSLLLTALFAFGQMIALSAAAVAACSIVLLLIYWMYQRNLRL</sequence>
<comment type="caution">
    <text evidence="3">The sequence shown here is derived from an EMBL/GenBank/DDBJ whole genome shotgun (WGS) entry which is preliminary data.</text>
</comment>
<reference evidence="3" key="1">
    <citation type="submission" date="2020-08" db="EMBL/GenBank/DDBJ databases">
        <authorList>
            <person name="Cejkova D."/>
            <person name="Kubasova T."/>
            <person name="Jahodarova E."/>
            <person name="Rychlik I."/>
        </authorList>
    </citation>
    <scope>NUCLEOTIDE SEQUENCE</scope>
    <source>
        <strain evidence="3">An559</strain>
    </source>
</reference>
<accession>A0A938X6J6</accession>
<feature type="transmembrane region" description="Helical" evidence="2">
    <location>
        <begin position="783"/>
        <end position="801"/>
    </location>
</feature>
<keyword evidence="4" id="KW-1185">Reference proteome</keyword>
<evidence type="ECO:0000313" key="3">
    <source>
        <dbReference type="EMBL" id="MBM6920055.1"/>
    </source>
</evidence>
<feature type="transmembrane region" description="Helical" evidence="2">
    <location>
        <begin position="472"/>
        <end position="494"/>
    </location>
</feature>
<protein>
    <submittedName>
        <fullName evidence="3">Uncharacterized protein</fullName>
    </submittedName>
</protein>
<organism evidence="3 4">
    <name type="scientific">Merdimmobilis hominis</name>
    <dbReference type="NCBI Taxonomy" id="2897707"/>
    <lineage>
        <taxon>Bacteria</taxon>
        <taxon>Bacillati</taxon>
        <taxon>Bacillota</taxon>
        <taxon>Clostridia</taxon>
        <taxon>Eubacteriales</taxon>
        <taxon>Oscillospiraceae</taxon>
        <taxon>Merdimmobilis</taxon>
    </lineage>
</organism>
<keyword evidence="2" id="KW-0472">Membrane</keyword>
<dbReference type="GO" id="GO:0000166">
    <property type="term" value="F:nucleotide binding"/>
    <property type="evidence" value="ECO:0007669"/>
    <property type="project" value="InterPro"/>
</dbReference>
<keyword evidence="2" id="KW-0812">Transmembrane</keyword>
<feature type="transmembrane region" description="Helical" evidence="2">
    <location>
        <begin position="807"/>
        <end position="826"/>
    </location>
</feature>
<dbReference type="Gene3D" id="3.40.50.1000">
    <property type="entry name" value="HAD superfamily/HAD-like"/>
    <property type="match status" value="1"/>
</dbReference>
<dbReference type="Proteomes" id="UP000774750">
    <property type="component" value="Unassembled WGS sequence"/>
</dbReference>
<reference evidence="3" key="2">
    <citation type="journal article" date="2021" name="Sci. Rep.">
        <title>The distribution of antibiotic resistance genes in chicken gut microbiota commensals.</title>
        <authorList>
            <person name="Juricova H."/>
            <person name="Matiasovicova J."/>
            <person name="Kubasova T."/>
            <person name="Cejkova D."/>
            <person name="Rychlik I."/>
        </authorList>
    </citation>
    <scope>NUCLEOTIDE SEQUENCE</scope>
    <source>
        <strain evidence="3">An559</strain>
    </source>
</reference>
<dbReference type="InterPro" id="IPR023214">
    <property type="entry name" value="HAD_sf"/>
</dbReference>